<comment type="caution">
    <text evidence="2">The sequence shown here is derived from an EMBL/GenBank/DDBJ whole genome shotgun (WGS) entry which is preliminary data.</text>
</comment>
<accession>A0ABT7UZ94</accession>
<feature type="compositionally biased region" description="Acidic residues" evidence="1">
    <location>
        <begin position="346"/>
        <end position="385"/>
    </location>
</feature>
<evidence type="ECO:0000313" key="3">
    <source>
        <dbReference type="Proteomes" id="UP001529343"/>
    </source>
</evidence>
<dbReference type="RefSeq" id="WP_289586428.1">
    <property type="nucleotide sequence ID" value="NZ_JAUDDW010000032.1"/>
</dbReference>
<name>A0ABT7UZ94_9LACO</name>
<dbReference type="Proteomes" id="UP001529343">
    <property type="component" value="Unassembled WGS sequence"/>
</dbReference>
<organism evidence="2 3">
    <name type="scientific">Limosilactobacillus pontis</name>
    <dbReference type="NCBI Taxonomy" id="35787"/>
    <lineage>
        <taxon>Bacteria</taxon>
        <taxon>Bacillati</taxon>
        <taxon>Bacillota</taxon>
        <taxon>Bacilli</taxon>
        <taxon>Lactobacillales</taxon>
        <taxon>Lactobacillaceae</taxon>
        <taxon>Limosilactobacillus</taxon>
    </lineage>
</organism>
<proteinExistence type="predicted"/>
<reference evidence="3" key="1">
    <citation type="submission" date="2023-06" db="EMBL/GenBank/DDBJ databases">
        <title>Identification and characterization of horizontal gene transfer across gut microbiota members of farm animals based on homology search.</title>
        <authorList>
            <person name="Zeman M."/>
            <person name="Kubasova T."/>
            <person name="Jahodarova E."/>
            <person name="Nykrynova M."/>
            <person name="Rychlik I."/>
        </authorList>
    </citation>
    <scope>NUCLEOTIDE SEQUENCE [LARGE SCALE GENOMIC DNA]</scope>
    <source>
        <strain evidence="3">161_Gplus</strain>
    </source>
</reference>
<keyword evidence="3" id="KW-1185">Reference proteome</keyword>
<protein>
    <recommendedName>
        <fullName evidence="4">Phage related protein</fullName>
    </recommendedName>
</protein>
<sequence length="385" mass="43820">MVKPKLDTELHGGYASFRFCGTVSISDDTFPKEDTTSASGWKYRRANFPVKISDSNSLYVQLMGGRASTNPVVYVRNKEDQPIQLKWDMRNNEDVLKNVKPADFIVIRIEEGADGKLIAKKFVSEVDAIDYLADHLTDGTKVHIGGDVEYQRYNGEIQRSFNITRITLAKEDVEPYAVMQQTYLVDTHSLPRKWEKELEENHQIKINTFVPQYVGKENGKTIKRTLAMPQQITLKATDDNLDKRIKIVEKMFKVDKKVVRELILQNNVVYGYEQASGEIEMTPELQELVELGIMTEEQIKNEVTVTGSKVDEVVFDHPVLRKDGDGDYSKLYGFDRYAPEALIVPNDEEEQGMSDDEKVFEDDVESGSDDSSDADDPFSDDELFA</sequence>
<evidence type="ECO:0000256" key="1">
    <source>
        <dbReference type="SAM" id="MobiDB-lite"/>
    </source>
</evidence>
<feature type="region of interest" description="Disordered" evidence="1">
    <location>
        <begin position="344"/>
        <end position="385"/>
    </location>
</feature>
<gene>
    <name evidence="2" type="ORF">QUW44_07650</name>
</gene>
<evidence type="ECO:0008006" key="4">
    <source>
        <dbReference type="Google" id="ProtNLM"/>
    </source>
</evidence>
<dbReference type="EMBL" id="JAUDDW010000032">
    <property type="protein sequence ID" value="MDM8267021.1"/>
    <property type="molecule type" value="Genomic_DNA"/>
</dbReference>
<evidence type="ECO:0000313" key="2">
    <source>
        <dbReference type="EMBL" id="MDM8267021.1"/>
    </source>
</evidence>